<name>A0ABD0LX10_9CAEN</name>
<evidence type="ECO:0000313" key="5">
    <source>
        <dbReference type="Proteomes" id="UP001519460"/>
    </source>
</evidence>
<feature type="domain" description="BACK" evidence="3">
    <location>
        <begin position="79"/>
        <end position="174"/>
    </location>
</feature>
<evidence type="ECO:0000256" key="2">
    <source>
        <dbReference type="SAM" id="MobiDB-lite"/>
    </source>
</evidence>
<dbReference type="SMART" id="SM00875">
    <property type="entry name" value="BACK"/>
    <property type="match status" value="1"/>
</dbReference>
<dbReference type="InterPro" id="IPR011705">
    <property type="entry name" value="BACK"/>
</dbReference>
<dbReference type="Proteomes" id="UP001519460">
    <property type="component" value="Unassembled WGS sequence"/>
</dbReference>
<dbReference type="SMART" id="SM00612">
    <property type="entry name" value="Kelch"/>
    <property type="match status" value="6"/>
</dbReference>
<dbReference type="Pfam" id="PF07707">
    <property type="entry name" value="BACK"/>
    <property type="match status" value="1"/>
</dbReference>
<feature type="compositionally biased region" description="Low complexity" evidence="2">
    <location>
        <begin position="13"/>
        <end position="28"/>
    </location>
</feature>
<dbReference type="Pfam" id="PF01344">
    <property type="entry name" value="Kelch_1"/>
    <property type="match status" value="2"/>
</dbReference>
<proteinExistence type="predicted"/>
<dbReference type="InterPro" id="IPR015915">
    <property type="entry name" value="Kelch-typ_b-propeller"/>
</dbReference>
<evidence type="ECO:0000313" key="4">
    <source>
        <dbReference type="EMBL" id="KAK7503589.1"/>
    </source>
</evidence>
<dbReference type="PRINTS" id="PR00501">
    <property type="entry name" value="KELCHREPEAT"/>
</dbReference>
<feature type="compositionally biased region" description="Low complexity" evidence="2">
    <location>
        <begin position="36"/>
        <end position="45"/>
    </location>
</feature>
<dbReference type="AlphaFoldDB" id="A0ABD0LX10"/>
<dbReference type="Gene3D" id="1.25.40.420">
    <property type="match status" value="1"/>
</dbReference>
<protein>
    <recommendedName>
        <fullName evidence="3">BACK domain-containing protein</fullName>
    </recommendedName>
</protein>
<comment type="caution">
    <text evidence="4">The sequence shown here is derived from an EMBL/GenBank/DDBJ whole genome shotgun (WGS) entry which is preliminary data.</text>
</comment>
<reference evidence="4 5" key="1">
    <citation type="journal article" date="2023" name="Sci. Data">
        <title>Genome assembly of the Korean intertidal mud-creeper Batillaria attramentaria.</title>
        <authorList>
            <person name="Patra A.K."/>
            <person name="Ho P.T."/>
            <person name="Jun S."/>
            <person name="Lee S.J."/>
            <person name="Kim Y."/>
            <person name="Won Y.J."/>
        </authorList>
    </citation>
    <scope>NUCLEOTIDE SEQUENCE [LARGE SCALE GENOMIC DNA]</scope>
    <source>
        <strain evidence="4">Wonlab-2016</strain>
    </source>
</reference>
<evidence type="ECO:0000259" key="3">
    <source>
        <dbReference type="SMART" id="SM00875"/>
    </source>
</evidence>
<feature type="region of interest" description="Disordered" evidence="2">
    <location>
        <begin position="523"/>
        <end position="564"/>
    </location>
</feature>
<evidence type="ECO:0000256" key="1">
    <source>
        <dbReference type="ARBA" id="ARBA00022441"/>
    </source>
</evidence>
<feature type="region of interest" description="Disordered" evidence="2">
    <location>
        <begin position="1"/>
        <end position="85"/>
    </location>
</feature>
<keyword evidence="1" id="KW-0880">Kelch repeat</keyword>
<sequence>MADEAIAGSATDPPQYLQTSQQQQQPEVPHGKPQEEMPQQEQPQPRQEKSHESHHRPQTQAHPAESQQTGPSENPTTASPESNLKKSDSALSSLLQNFENVYYSDDGFLHLTIDEVCDLLSSDHLNVADEKIAFFAVCRWIDYSPKKRKVHVARLLKTIRMGLLSTEFFVQTVLPHAYVRTDKAAREIARDTLRFLNDSDLHPMEEVDFDNPIARPRVPRDVLFVIGGWSGDSPTNIMEAYDTRADTWTVCGTPDTIPRAYHAAAALGTNIYIVGGFDGTKCLSSCRMFDPLSKTWNKAGRMHHRRCYVCVAVLQGYIYAMGGYDGEVWKKSVERYDPAQLQWQRVRPMNHARSDAGATTLDDKIYICGGFDGTGCLDSAEVYNPVSGQWTLIAPMPKRRSGVGVMAYHGCVYVLGGFNGNARKSTGKRYNPKTKEWTRVPEMYTPRSNFATAVIDDQLFAIGGYSWDGPIPAVECYDIQADEWLDATDMSVNRSALSACVVSGLPNVQDYIYRRPLMENIRPVSPSNPSTSEAPPAFPVPAEHTYEVSGSGTAKSNVGRVTPV</sequence>
<dbReference type="InterPro" id="IPR006652">
    <property type="entry name" value="Kelch_1"/>
</dbReference>
<keyword evidence="5" id="KW-1185">Reference proteome</keyword>
<dbReference type="PANTHER" id="PTHR45632:SF14">
    <property type="entry name" value="KELCH-LIKE PROTEIN 33"/>
    <property type="match status" value="1"/>
</dbReference>
<gene>
    <name evidence="4" type="ORF">BaRGS_00005128</name>
</gene>
<accession>A0ABD0LX10</accession>
<dbReference type="SUPFAM" id="SSF117281">
    <property type="entry name" value="Kelch motif"/>
    <property type="match status" value="1"/>
</dbReference>
<dbReference type="Pfam" id="PF24681">
    <property type="entry name" value="Kelch_KLHDC2_KLHL20_DRC7"/>
    <property type="match status" value="1"/>
</dbReference>
<dbReference type="EMBL" id="JACVVK020000019">
    <property type="protein sequence ID" value="KAK7503589.1"/>
    <property type="molecule type" value="Genomic_DNA"/>
</dbReference>
<organism evidence="4 5">
    <name type="scientific">Batillaria attramentaria</name>
    <dbReference type="NCBI Taxonomy" id="370345"/>
    <lineage>
        <taxon>Eukaryota</taxon>
        <taxon>Metazoa</taxon>
        <taxon>Spiralia</taxon>
        <taxon>Lophotrochozoa</taxon>
        <taxon>Mollusca</taxon>
        <taxon>Gastropoda</taxon>
        <taxon>Caenogastropoda</taxon>
        <taxon>Sorbeoconcha</taxon>
        <taxon>Cerithioidea</taxon>
        <taxon>Batillariidae</taxon>
        <taxon>Batillaria</taxon>
    </lineage>
</organism>
<dbReference type="Gene3D" id="2.120.10.80">
    <property type="entry name" value="Kelch-type beta propeller"/>
    <property type="match status" value="2"/>
</dbReference>
<feature type="compositionally biased region" description="Polar residues" evidence="2">
    <location>
        <begin position="58"/>
        <end position="81"/>
    </location>
</feature>
<dbReference type="PANTHER" id="PTHR45632">
    <property type="entry name" value="LD33804P"/>
    <property type="match status" value="1"/>
</dbReference>